<evidence type="ECO:0000313" key="7">
    <source>
        <dbReference type="Proteomes" id="UP000700908"/>
    </source>
</evidence>
<feature type="transmembrane region" description="Helical" evidence="5">
    <location>
        <begin position="106"/>
        <end position="125"/>
    </location>
</feature>
<comment type="subcellular location">
    <subcellularLocation>
        <location evidence="1">Membrane</location>
        <topology evidence="1">Multi-pass membrane protein</topology>
    </subcellularLocation>
</comment>
<evidence type="ECO:0000256" key="2">
    <source>
        <dbReference type="ARBA" id="ARBA00022692"/>
    </source>
</evidence>
<keyword evidence="4 5" id="KW-0472">Membrane</keyword>
<feature type="transmembrane region" description="Helical" evidence="5">
    <location>
        <begin position="27"/>
        <end position="52"/>
    </location>
</feature>
<feature type="transmembrane region" description="Helical" evidence="5">
    <location>
        <begin position="64"/>
        <end position="86"/>
    </location>
</feature>
<dbReference type="EMBL" id="JAIMFO010000004">
    <property type="protein sequence ID" value="MBY4797056.1"/>
    <property type="molecule type" value="Genomic_DNA"/>
</dbReference>
<name>A0ABS7MI71_9ACTN</name>
<dbReference type="RefSeq" id="WP_222198773.1">
    <property type="nucleotide sequence ID" value="NZ_JAIMFO010000004.1"/>
</dbReference>
<comment type="caution">
    <text evidence="6">The sequence shown here is derived from an EMBL/GenBank/DDBJ whole genome shotgun (WGS) entry which is preliminary data.</text>
</comment>
<dbReference type="Proteomes" id="UP000700908">
    <property type="component" value="Unassembled WGS sequence"/>
</dbReference>
<dbReference type="PANTHER" id="PTHR33514:SF13">
    <property type="entry name" value="PROTEIN ABCI12, CHLOROPLASTIC"/>
    <property type="match status" value="1"/>
</dbReference>
<dbReference type="Pfam" id="PF02361">
    <property type="entry name" value="CbiQ"/>
    <property type="match status" value="1"/>
</dbReference>
<protein>
    <submittedName>
        <fullName evidence="6">Energy-coupling factor transporter transmembrane protein EcfT</fullName>
    </submittedName>
</protein>
<evidence type="ECO:0000256" key="5">
    <source>
        <dbReference type="SAM" id="Phobius"/>
    </source>
</evidence>
<keyword evidence="3 5" id="KW-1133">Transmembrane helix</keyword>
<sequence length="266" mass="28916">MKESIHTQPSSRIGILHQLNPISMLSFVLLGGVAAAIWPTVHLASVLIAFYAVLAVRNRGFKDFLKVILGFGIPMTLMLVLIQGGFNVRNSTPLFSIGWIHFGAEGVRYALHTVLTILAFLAGLLQMNAAVKPGTLVAALGERGVPPKVQYLVLASLYVVPQMQRRVRAIREAQEARGLKTGGSLLTRIKATVPLFGPVILSSLSDAVERGMALEARGFGRPGASHESYVTIPKSNKDLIALCFGVLLLITSLLYRFSIFQSWLVR</sequence>
<evidence type="ECO:0000256" key="4">
    <source>
        <dbReference type="ARBA" id="ARBA00023136"/>
    </source>
</evidence>
<dbReference type="CDD" id="cd16914">
    <property type="entry name" value="EcfT"/>
    <property type="match status" value="1"/>
</dbReference>
<keyword evidence="7" id="KW-1185">Reference proteome</keyword>
<gene>
    <name evidence="6" type="ORF">K6V98_01590</name>
</gene>
<feature type="transmembrane region" description="Helical" evidence="5">
    <location>
        <begin position="239"/>
        <end position="257"/>
    </location>
</feature>
<dbReference type="PANTHER" id="PTHR33514">
    <property type="entry name" value="PROTEIN ABCI12, CHLOROPLASTIC"/>
    <property type="match status" value="1"/>
</dbReference>
<accession>A0ABS7MI71</accession>
<reference evidence="6 7" key="1">
    <citation type="submission" date="2021-08" db="EMBL/GenBank/DDBJ databases">
        <title>Collinsella faecalis sp. nov. isolated from swine faeces.</title>
        <authorList>
            <person name="Oh B.S."/>
            <person name="Lee J.H."/>
        </authorList>
    </citation>
    <scope>NUCLEOTIDE SEQUENCE [LARGE SCALE GENOMIC DNA]</scope>
    <source>
        <strain evidence="6 7">AGMB00827</strain>
    </source>
</reference>
<evidence type="ECO:0000313" key="6">
    <source>
        <dbReference type="EMBL" id="MBY4797056.1"/>
    </source>
</evidence>
<dbReference type="InterPro" id="IPR003339">
    <property type="entry name" value="ABC/ECF_trnsptr_transmembrane"/>
</dbReference>
<evidence type="ECO:0000256" key="3">
    <source>
        <dbReference type="ARBA" id="ARBA00022989"/>
    </source>
</evidence>
<keyword evidence="2 5" id="KW-0812">Transmembrane</keyword>
<organism evidence="6 7">
    <name type="scientific">Collinsella ureilytica</name>
    <dbReference type="NCBI Taxonomy" id="2869515"/>
    <lineage>
        <taxon>Bacteria</taxon>
        <taxon>Bacillati</taxon>
        <taxon>Actinomycetota</taxon>
        <taxon>Coriobacteriia</taxon>
        <taxon>Coriobacteriales</taxon>
        <taxon>Coriobacteriaceae</taxon>
        <taxon>Collinsella</taxon>
    </lineage>
</organism>
<evidence type="ECO:0000256" key="1">
    <source>
        <dbReference type="ARBA" id="ARBA00004141"/>
    </source>
</evidence>
<proteinExistence type="predicted"/>